<dbReference type="RefSeq" id="WP_247413790.1">
    <property type="nucleotide sequence ID" value="NZ_JALLGW010000001.1"/>
</dbReference>
<dbReference type="PANTHER" id="PTHR43135:SF3">
    <property type="entry name" value="ALPHA-D-RIBOSE 1-METHYLPHOSPHONATE 5-TRIPHOSPHATE DIPHOSPHATASE"/>
    <property type="match status" value="1"/>
</dbReference>
<evidence type="ECO:0000313" key="2">
    <source>
        <dbReference type="EMBL" id="MFC5970873.1"/>
    </source>
</evidence>
<keyword evidence="3" id="KW-1185">Reference proteome</keyword>
<evidence type="ECO:0000259" key="1">
    <source>
        <dbReference type="Pfam" id="PF01979"/>
    </source>
</evidence>
<dbReference type="InterPro" id="IPR057744">
    <property type="entry name" value="OTAase-like"/>
</dbReference>
<dbReference type="EMBL" id="JBHSQH010000001">
    <property type="protein sequence ID" value="MFC5970873.1"/>
    <property type="molecule type" value="Genomic_DNA"/>
</dbReference>
<dbReference type="Gene3D" id="3.20.20.140">
    <property type="entry name" value="Metal-dependent hydrolases"/>
    <property type="match status" value="1"/>
</dbReference>
<protein>
    <submittedName>
        <fullName evidence="2">Amidohydrolase family protein</fullName>
    </submittedName>
</protein>
<gene>
    <name evidence="2" type="ORF">ACFPYI_05955</name>
</gene>
<dbReference type="Gene3D" id="2.30.40.10">
    <property type="entry name" value="Urease, subunit C, domain 1"/>
    <property type="match status" value="1"/>
</dbReference>
<evidence type="ECO:0000313" key="3">
    <source>
        <dbReference type="Proteomes" id="UP001596099"/>
    </source>
</evidence>
<dbReference type="InterPro" id="IPR032466">
    <property type="entry name" value="Metal_Hydrolase"/>
</dbReference>
<dbReference type="SUPFAM" id="SSF51556">
    <property type="entry name" value="Metallo-dependent hydrolases"/>
    <property type="match status" value="1"/>
</dbReference>
<comment type="caution">
    <text evidence="2">The sequence shown here is derived from an EMBL/GenBank/DDBJ whole genome shotgun (WGS) entry which is preliminary data.</text>
</comment>
<proteinExistence type="predicted"/>
<dbReference type="Proteomes" id="UP001596099">
    <property type="component" value="Unassembled WGS sequence"/>
</dbReference>
<dbReference type="PANTHER" id="PTHR43135">
    <property type="entry name" value="ALPHA-D-RIBOSE 1-METHYLPHOSPHONATE 5-TRIPHOSPHATE DIPHOSPHATASE"/>
    <property type="match status" value="1"/>
</dbReference>
<accession>A0ABD5RKN8</accession>
<dbReference type="SUPFAM" id="SSF51338">
    <property type="entry name" value="Composite domain of metallo-dependent hydrolases"/>
    <property type="match status" value="1"/>
</dbReference>
<dbReference type="InterPro" id="IPR011059">
    <property type="entry name" value="Metal-dep_hydrolase_composite"/>
</dbReference>
<organism evidence="2 3">
    <name type="scientific">Halomarina salina</name>
    <dbReference type="NCBI Taxonomy" id="1872699"/>
    <lineage>
        <taxon>Archaea</taxon>
        <taxon>Methanobacteriati</taxon>
        <taxon>Methanobacteriota</taxon>
        <taxon>Stenosarchaea group</taxon>
        <taxon>Halobacteria</taxon>
        <taxon>Halobacteriales</taxon>
        <taxon>Natronomonadaceae</taxon>
        <taxon>Halomarina</taxon>
    </lineage>
</organism>
<dbReference type="InterPro" id="IPR051781">
    <property type="entry name" value="Metallo-dep_Hydrolase"/>
</dbReference>
<name>A0ABD5RKN8_9EURY</name>
<dbReference type="InterPro" id="IPR006680">
    <property type="entry name" value="Amidohydro-rel"/>
</dbReference>
<dbReference type="AlphaFoldDB" id="A0ABD5RKN8"/>
<dbReference type="Pfam" id="PF01979">
    <property type="entry name" value="Amidohydro_1"/>
    <property type="match status" value="1"/>
</dbReference>
<feature type="domain" description="Amidohydrolase-related" evidence="1">
    <location>
        <begin position="50"/>
        <end position="398"/>
    </location>
</feature>
<reference evidence="2 3" key="1">
    <citation type="journal article" date="2019" name="Int. J. Syst. Evol. Microbiol.">
        <title>The Global Catalogue of Microorganisms (GCM) 10K type strain sequencing project: providing services to taxonomists for standard genome sequencing and annotation.</title>
        <authorList>
            <consortium name="The Broad Institute Genomics Platform"/>
            <consortium name="The Broad Institute Genome Sequencing Center for Infectious Disease"/>
            <person name="Wu L."/>
            <person name="Ma J."/>
        </authorList>
    </citation>
    <scope>NUCLEOTIDE SEQUENCE [LARGE SCALE GENOMIC DNA]</scope>
    <source>
        <strain evidence="2 3">CGMCC 1.12543</strain>
    </source>
</reference>
<dbReference type="CDD" id="cd01299">
    <property type="entry name" value="Met_dep_hydrolase_A"/>
    <property type="match status" value="1"/>
</dbReference>
<sequence>MTTIDCGTLVDGIADEPRHDVRIRLADGRIDAVGDPEDIDADDEHHDHEVVVPGLIDAHVHLAGSRVLDPMHWVTEDVATLTARATADCRKLLAAGFTGVRDVGSATGLGLKQAVAEGEIPGPRVYTSGKSISQTAGHGDSHSLPLDLVKSDSGLSTLADGEDECRRTARERIREGVDCLKIMTTGGVLSELDAPDQSQFTDREIRAFTEEAHRVGIPVASHAQGTPGVVSALENGVDTIEHGFYLDEEAIELFHEHDATFVPTLAIMHRIVEHGVDHEMPEWGLRKAREAYEAHVDSVRRAYEADVPIALGTDFIGPDLVPHGENALEAELLVEEIGLSEMEAVKAATSVAARTVPDDDIGRVEVGARGDLLALDANPLADVSALRESVAAVYKDGDRAAVPN</sequence>